<comment type="caution">
    <text evidence="2">The sequence shown here is derived from an EMBL/GenBank/DDBJ whole genome shotgun (WGS) entry which is preliminary data.</text>
</comment>
<accession>A0AAV5U8W2</accession>
<keyword evidence="1" id="KW-0812">Transmembrane</keyword>
<evidence type="ECO:0008006" key="4">
    <source>
        <dbReference type="Google" id="ProtNLM"/>
    </source>
</evidence>
<organism evidence="2 3">
    <name type="scientific">Pristionchus entomophagus</name>
    <dbReference type="NCBI Taxonomy" id="358040"/>
    <lineage>
        <taxon>Eukaryota</taxon>
        <taxon>Metazoa</taxon>
        <taxon>Ecdysozoa</taxon>
        <taxon>Nematoda</taxon>
        <taxon>Chromadorea</taxon>
        <taxon>Rhabditida</taxon>
        <taxon>Rhabditina</taxon>
        <taxon>Diplogasteromorpha</taxon>
        <taxon>Diplogasteroidea</taxon>
        <taxon>Neodiplogasteridae</taxon>
        <taxon>Pristionchus</taxon>
    </lineage>
</organism>
<evidence type="ECO:0000256" key="1">
    <source>
        <dbReference type="SAM" id="Phobius"/>
    </source>
</evidence>
<dbReference type="AlphaFoldDB" id="A0AAV5U8W2"/>
<evidence type="ECO:0000313" key="2">
    <source>
        <dbReference type="EMBL" id="GMT03316.1"/>
    </source>
</evidence>
<gene>
    <name evidence="2" type="ORF">PENTCL1PPCAC_25490</name>
</gene>
<keyword evidence="1" id="KW-0472">Membrane</keyword>
<keyword evidence="3" id="KW-1185">Reference proteome</keyword>
<dbReference type="Proteomes" id="UP001432027">
    <property type="component" value="Unassembled WGS sequence"/>
</dbReference>
<feature type="transmembrane region" description="Helical" evidence="1">
    <location>
        <begin position="90"/>
        <end position="113"/>
    </location>
</feature>
<evidence type="ECO:0000313" key="3">
    <source>
        <dbReference type="Proteomes" id="UP001432027"/>
    </source>
</evidence>
<protein>
    <recommendedName>
        <fullName evidence="4">G protein-coupled receptor</fullName>
    </recommendedName>
</protein>
<sequence length="250" mass="27180">MTGALLNNLNDMAAFITSLFVVVHCRRKYMRIKYISKRTLNERYQTKEAYLVAKAMLPAYACNMTCKILCMGCNWVYITGYHKLHGGYGIFEAIYVFLNIIVCGVGSTFFLLGHEQLRARLLKIMGRNVPTAVVPFRAPGETLFVLFAVAMCAFAQIGQGASPAPLTAEQMAEMKAKIQAKLATLSADAQTAGNHILAVVEANEGNMEATKTAVDQILSTVSNSVKAELKSILPGSGHFGGHHKQTTPSA</sequence>
<keyword evidence="1" id="KW-1133">Transmembrane helix</keyword>
<name>A0AAV5U8W2_9BILA</name>
<dbReference type="EMBL" id="BTSX01000006">
    <property type="protein sequence ID" value="GMT03316.1"/>
    <property type="molecule type" value="Genomic_DNA"/>
</dbReference>
<reference evidence="2" key="1">
    <citation type="submission" date="2023-10" db="EMBL/GenBank/DDBJ databases">
        <title>Genome assembly of Pristionchus species.</title>
        <authorList>
            <person name="Yoshida K."/>
            <person name="Sommer R.J."/>
        </authorList>
    </citation>
    <scope>NUCLEOTIDE SEQUENCE</scope>
    <source>
        <strain evidence="2">RS0144</strain>
    </source>
</reference>
<proteinExistence type="predicted"/>
<feature type="transmembrane region" description="Helical" evidence="1">
    <location>
        <begin position="12"/>
        <end position="29"/>
    </location>
</feature>
<feature type="transmembrane region" description="Helical" evidence="1">
    <location>
        <begin position="50"/>
        <end position="78"/>
    </location>
</feature>